<dbReference type="OrthoDB" id="463949at2"/>
<feature type="transmembrane region" description="Helical" evidence="1">
    <location>
        <begin position="37"/>
        <end position="55"/>
    </location>
</feature>
<keyword evidence="1" id="KW-0472">Membrane</keyword>
<accession>B1X1K6</accession>
<organism evidence="2 3">
    <name type="scientific">Crocosphaera subtropica (strain ATCC 51142 / BH68)</name>
    <name type="common">Cyanothece sp. (strain ATCC 51142)</name>
    <dbReference type="NCBI Taxonomy" id="43989"/>
    <lineage>
        <taxon>Bacteria</taxon>
        <taxon>Bacillati</taxon>
        <taxon>Cyanobacteriota</taxon>
        <taxon>Cyanophyceae</taxon>
        <taxon>Oscillatoriophycideae</taxon>
        <taxon>Chroococcales</taxon>
        <taxon>Aphanothecaceae</taxon>
        <taxon>Crocosphaera</taxon>
        <taxon>Crocosphaera subtropica</taxon>
    </lineage>
</organism>
<dbReference type="RefSeq" id="WP_009545154.1">
    <property type="nucleotide sequence ID" value="NC_010546.1"/>
</dbReference>
<reference evidence="2 3" key="1">
    <citation type="journal article" date="2008" name="Proc. Natl. Acad. Sci. U.S.A.">
        <title>The genome of Cyanothece 51142, a unicellular diazotrophic cyanobacterium important in the marine nitrogen cycle.</title>
        <authorList>
            <person name="Welsh E.A."/>
            <person name="Liberton M."/>
            <person name="Stoeckel J."/>
            <person name="Loh T."/>
            <person name="Elvitigala T."/>
            <person name="Wang C."/>
            <person name="Wollam A."/>
            <person name="Fulton R.S."/>
            <person name="Clifton S.W."/>
            <person name="Jacobs J.M."/>
            <person name="Aurora R."/>
            <person name="Ghosh B.K."/>
            <person name="Sherman L.A."/>
            <person name="Smith R.D."/>
            <person name="Wilson R.K."/>
            <person name="Pakrasi H.B."/>
        </authorList>
    </citation>
    <scope>NUCLEOTIDE SEQUENCE [LARGE SCALE GENOMIC DNA]</scope>
    <source>
        <strain evidence="3">ATCC 51142 / BH68</strain>
    </source>
</reference>
<dbReference type="HOGENOM" id="CLU_201856_0_0_3"/>
<feature type="transmembrane region" description="Helical" evidence="1">
    <location>
        <begin position="6"/>
        <end position="25"/>
    </location>
</feature>
<dbReference type="AlphaFoldDB" id="B1X1K6"/>
<dbReference type="STRING" id="43989.cce_3688"/>
<proteinExistence type="predicted"/>
<dbReference type="eggNOG" id="ENOG50336PM">
    <property type="taxonomic scope" value="Bacteria"/>
</dbReference>
<name>B1X1K6_CROS5</name>
<keyword evidence="1" id="KW-1133">Transmembrane helix</keyword>
<evidence type="ECO:0000313" key="2">
    <source>
        <dbReference type="EMBL" id="ACB53036.1"/>
    </source>
</evidence>
<dbReference type="Proteomes" id="UP000001203">
    <property type="component" value="Chromosome circular"/>
</dbReference>
<dbReference type="EMBL" id="CP000806">
    <property type="protein sequence ID" value="ACB53036.1"/>
    <property type="molecule type" value="Genomic_DNA"/>
</dbReference>
<evidence type="ECO:0000313" key="3">
    <source>
        <dbReference type="Proteomes" id="UP000001203"/>
    </source>
</evidence>
<protein>
    <submittedName>
        <fullName evidence="2">Uncharacterized protein</fullName>
    </submittedName>
</protein>
<gene>
    <name evidence="2" type="ordered locus">cce_3688</name>
</gene>
<keyword evidence="1" id="KW-0812">Transmembrane</keyword>
<sequence length="68" mass="7819">MLAIAISYYWVIALIVFCMWFKVFWADETTAKNDLSSWLVLIVGASFWVVVLPFANLELVLKAYSINN</sequence>
<keyword evidence="3" id="KW-1185">Reference proteome</keyword>
<dbReference type="KEGG" id="cyt:cce_3688"/>
<evidence type="ECO:0000256" key="1">
    <source>
        <dbReference type="SAM" id="Phobius"/>
    </source>
</evidence>